<keyword evidence="9" id="KW-1185">Reference proteome</keyword>
<comment type="caution">
    <text evidence="8">The sequence shown here is derived from an EMBL/GenBank/DDBJ whole genome shotgun (WGS) entry which is preliminary data.</text>
</comment>
<accession>A0ABU2AY17</accession>
<evidence type="ECO:0000256" key="5">
    <source>
        <dbReference type="ARBA" id="ARBA00022989"/>
    </source>
</evidence>
<reference evidence="8 9" key="1">
    <citation type="submission" date="2023-07" db="EMBL/GenBank/DDBJ databases">
        <title>Sequencing the genomes of 1000 actinobacteria strains.</title>
        <authorList>
            <person name="Klenk H.-P."/>
        </authorList>
    </citation>
    <scope>NUCLEOTIDE SEQUENCE [LARGE SCALE GENOMIC DNA]</scope>
    <source>
        <strain evidence="8 9">DSM 22966</strain>
    </source>
</reference>
<keyword evidence="3" id="KW-1003">Cell membrane</keyword>
<name>A0ABU2AY17_9MICC</name>
<dbReference type="Proteomes" id="UP001183794">
    <property type="component" value="Unassembled WGS sequence"/>
</dbReference>
<feature type="transmembrane region" description="Helical" evidence="7">
    <location>
        <begin position="34"/>
        <end position="53"/>
    </location>
</feature>
<comment type="subcellular location">
    <subcellularLocation>
        <location evidence="1">Membrane</location>
        <topology evidence="1">Multi-pass membrane protein</topology>
    </subcellularLocation>
</comment>
<feature type="transmembrane region" description="Helical" evidence="7">
    <location>
        <begin position="65"/>
        <end position="87"/>
    </location>
</feature>
<evidence type="ECO:0000313" key="8">
    <source>
        <dbReference type="EMBL" id="MDR7346252.1"/>
    </source>
</evidence>
<dbReference type="Pfam" id="PF03547">
    <property type="entry name" value="Mem_trans"/>
    <property type="match status" value="1"/>
</dbReference>
<evidence type="ECO:0000256" key="3">
    <source>
        <dbReference type="ARBA" id="ARBA00022475"/>
    </source>
</evidence>
<proteinExistence type="predicted"/>
<feature type="transmembrane region" description="Helical" evidence="7">
    <location>
        <begin position="6"/>
        <end position="22"/>
    </location>
</feature>
<protein>
    <submittedName>
        <fullName evidence="8">Permease</fullName>
    </submittedName>
</protein>
<feature type="transmembrane region" description="Helical" evidence="7">
    <location>
        <begin position="99"/>
        <end position="118"/>
    </location>
</feature>
<dbReference type="EMBL" id="JAVDYJ010000001">
    <property type="protein sequence ID" value="MDR7346252.1"/>
    <property type="molecule type" value="Genomic_DNA"/>
</dbReference>
<keyword evidence="6 7" id="KW-0472">Membrane</keyword>
<evidence type="ECO:0000313" key="9">
    <source>
        <dbReference type="Proteomes" id="UP001183794"/>
    </source>
</evidence>
<sequence>MGQVLSGFFIIWLIIAVGYGVGRTGSLGPNAQPVLSRVAFFVASPALLFTTLSESNVFLVLGPQLWIATLSAGLAAVSYLIIARFVVPKRAASERMIAALSASLINSANLGLPIAAYVLGDASYAAPVILFQLAIYTPVYVFVMDSQTLKESQQRDSDRKVIRAGFWRSLGRILATVVRNPLIIGSAFGLVYSITDWQLWQPLDESIQLIGGAAIPAMLLAFGISLVGSKPLAKEEGRRRDTVVASTVKLLIHPLAAWLLAAFVFQLDDEGVLIATVLASLPTAQNVFVSASRYNTGLIVARDTVFVTTILAIPAMIVVAGLLA</sequence>
<evidence type="ECO:0000256" key="4">
    <source>
        <dbReference type="ARBA" id="ARBA00022692"/>
    </source>
</evidence>
<evidence type="ECO:0000256" key="7">
    <source>
        <dbReference type="SAM" id="Phobius"/>
    </source>
</evidence>
<dbReference type="InterPro" id="IPR004776">
    <property type="entry name" value="Mem_transp_PIN-like"/>
</dbReference>
<keyword evidence="5 7" id="KW-1133">Transmembrane helix</keyword>
<evidence type="ECO:0000256" key="6">
    <source>
        <dbReference type="ARBA" id="ARBA00023136"/>
    </source>
</evidence>
<keyword evidence="4 7" id="KW-0812">Transmembrane</keyword>
<organism evidence="8 9">
    <name type="scientific">Enteractinococcus fodinae</name>
    <dbReference type="NCBI Taxonomy" id="684663"/>
    <lineage>
        <taxon>Bacteria</taxon>
        <taxon>Bacillati</taxon>
        <taxon>Actinomycetota</taxon>
        <taxon>Actinomycetes</taxon>
        <taxon>Micrococcales</taxon>
        <taxon>Micrococcaceae</taxon>
    </lineage>
</organism>
<keyword evidence="2" id="KW-0813">Transport</keyword>
<feature type="transmembrane region" description="Helical" evidence="7">
    <location>
        <begin position="304"/>
        <end position="323"/>
    </location>
</feature>
<evidence type="ECO:0000256" key="2">
    <source>
        <dbReference type="ARBA" id="ARBA00022448"/>
    </source>
</evidence>
<gene>
    <name evidence="8" type="ORF">J2S62_000509</name>
</gene>
<dbReference type="PANTHER" id="PTHR36838">
    <property type="entry name" value="AUXIN EFFLUX CARRIER FAMILY PROTEIN"/>
    <property type="match status" value="1"/>
</dbReference>
<feature type="transmembrane region" description="Helical" evidence="7">
    <location>
        <begin position="124"/>
        <end position="143"/>
    </location>
</feature>
<feature type="transmembrane region" description="Helical" evidence="7">
    <location>
        <begin position="271"/>
        <end position="292"/>
    </location>
</feature>
<dbReference type="RefSeq" id="WP_310171004.1">
    <property type="nucleotide sequence ID" value="NZ_BAABHE010000002.1"/>
</dbReference>
<feature type="transmembrane region" description="Helical" evidence="7">
    <location>
        <begin position="206"/>
        <end position="227"/>
    </location>
</feature>
<dbReference type="PANTHER" id="PTHR36838:SF1">
    <property type="entry name" value="SLR1864 PROTEIN"/>
    <property type="match status" value="1"/>
</dbReference>
<evidence type="ECO:0000256" key="1">
    <source>
        <dbReference type="ARBA" id="ARBA00004141"/>
    </source>
</evidence>
<feature type="transmembrane region" description="Helical" evidence="7">
    <location>
        <begin position="248"/>
        <end position="265"/>
    </location>
</feature>
<feature type="transmembrane region" description="Helical" evidence="7">
    <location>
        <begin position="173"/>
        <end position="194"/>
    </location>
</feature>